<comment type="similarity">
    <text evidence="2 5">Belongs to the PTPS family. QueD subfamily.</text>
</comment>
<proteinExistence type="inferred from homology"/>
<feature type="binding site" evidence="7">
    <location>
        <position position="33"/>
    </location>
    <ligand>
        <name>Zn(2+)</name>
        <dbReference type="ChEBI" id="CHEBI:29105"/>
    </ligand>
</feature>
<evidence type="ECO:0000256" key="1">
    <source>
        <dbReference type="ARBA" id="ARBA00005061"/>
    </source>
</evidence>
<evidence type="ECO:0000256" key="2">
    <source>
        <dbReference type="ARBA" id="ARBA00008900"/>
    </source>
</evidence>
<evidence type="ECO:0000313" key="8">
    <source>
        <dbReference type="EMBL" id="BBD08910.1"/>
    </source>
</evidence>
<comment type="cofactor">
    <cofactor evidence="5 7">
        <name>Zn(2+)</name>
        <dbReference type="ChEBI" id="CHEBI:29105"/>
    </cofactor>
    <text evidence="5 7">Binds 1 zinc ion per subunit.</text>
</comment>
<dbReference type="Proteomes" id="UP000269883">
    <property type="component" value="Chromosome"/>
</dbReference>
<dbReference type="Pfam" id="PF01242">
    <property type="entry name" value="PTPS"/>
    <property type="match status" value="1"/>
</dbReference>
<evidence type="ECO:0000256" key="7">
    <source>
        <dbReference type="PIRSR" id="PIRSR006113-2"/>
    </source>
</evidence>
<evidence type="ECO:0000256" key="4">
    <source>
        <dbReference type="ARBA" id="ARBA00048807"/>
    </source>
</evidence>
<dbReference type="GO" id="GO:0008616">
    <property type="term" value="P:tRNA queuosine(34) biosynthetic process"/>
    <property type="evidence" value="ECO:0007669"/>
    <property type="project" value="UniProtKB-KW"/>
</dbReference>
<organism evidence="8 9">
    <name type="scientific">Desulfovibrio ferrophilus</name>
    <dbReference type="NCBI Taxonomy" id="241368"/>
    <lineage>
        <taxon>Bacteria</taxon>
        <taxon>Pseudomonadati</taxon>
        <taxon>Thermodesulfobacteriota</taxon>
        <taxon>Desulfovibrionia</taxon>
        <taxon>Desulfovibrionales</taxon>
        <taxon>Desulfovibrionaceae</taxon>
        <taxon>Desulfovibrio</taxon>
    </lineage>
</organism>
<feature type="binding site" evidence="7">
    <location>
        <position position="31"/>
    </location>
    <ligand>
        <name>Zn(2+)</name>
        <dbReference type="ChEBI" id="CHEBI:29105"/>
    </ligand>
</feature>
<dbReference type="PANTHER" id="PTHR12589">
    <property type="entry name" value="PYRUVOYL TETRAHYDROBIOPTERIN SYNTHASE"/>
    <property type="match status" value="1"/>
</dbReference>
<feature type="active site" description="Charge relay system" evidence="6">
    <location>
        <position position="72"/>
    </location>
</feature>
<dbReference type="PANTHER" id="PTHR12589:SF8">
    <property type="entry name" value="6-CARBOXY-5,6,7,8-TETRAHYDROPTERIN SYNTHASE"/>
    <property type="match status" value="1"/>
</dbReference>
<keyword evidence="5 7" id="KW-0479">Metal-binding</keyword>
<sequence length="128" mass="14488">MPKGKWRLEITEDFAASHQLRHYEGKCERMHGHNFGVLAAVEGDTLTPDTELLIDFKVLRKQLKAVLSELDHRHLNEVEPFTTCNPSSENLARFIYQGLSAKLADVGVRVAYITVSEKPAQSATYFED</sequence>
<dbReference type="EC" id="4.-.-.-" evidence="5"/>
<keyword evidence="5" id="KW-0456">Lyase</keyword>
<keyword evidence="5 7" id="KW-0862">Zinc</keyword>
<dbReference type="UniPathway" id="UPA00391"/>
<evidence type="ECO:0000256" key="6">
    <source>
        <dbReference type="PIRSR" id="PIRSR006113-1"/>
    </source>
</evidence>
<comment type="catalytic activity">
    <reaction evidence="4 5">
        <text>7,8-dihydroneopterin 3'-triphosphate + H2O = 6-carboxy-5,6,7,8-tetrahydropterin + triphosphate + acetaldehyde + 2 H(+)</text>
        <dbReference type="Rhea" id="RHEA:27966"/>
        <dbReference type="ChEBI" id="CHEBI:15343"/>
        <dbReference type="ChEBI" id="CHEBI:15377"/>
        <dbReference type="ChEBI" id="CHEBI:15378"/>
        <dbReference type="ChEBI" id="CHEBI:18036"/>
        <dbReference type="ChEBI" id="CHEBI:58462"/>
        <dbReference type="ChEBI" id="CHEBI:61032"/>
        <dbReference type="EC" id="4.1.2.50"/>
    </reaction>
</comment>
<dbReference type="PIRSF" id="PIRSF006113">
    <property type="entry name" value="PTP_synth"/>
    <property type="match status" value="1"/>
</dbReference>
<evidence type="ECO:0000256" key="3">
    <source>
        <dbReference type="ARBA" id="ARBA00018141"/>
    </source>
</evidence>
<dbReference type="NCBIfam" id="TIGR03367">
    <property type="entry name" value="queuosine_QueD"/>
    <property type="match status" value="1"/>
</dbReference>
<dbReference type="GO" id="GO:0046872">
    <property type="term" value="F:metal ion binding"/>
    <property type="evidence" value="ECO:0007669"/>
    <property type="project" value="UniProtKB-KW"/>
</dbReference>
<name>A0A2Z6B0E5_9BACT</name>
<dbReference type="InterPro" id="IPR038418">
    <property type="entry name" value="6-PTP_synth/QueD_sf"/>
</dbReference>
<gene>
    <name evidence="8" type="ORF">DFE_2184</name>
</gene>
<feature type="active site" description="Proton acceptor" evidence="6">
    <location>
        <position position="27"/>
    </location>
</feature>
<dbReference type="GO" id="GO:0070497">
    <property type="term" value="F:6-carboxytetrahydropterin synthase activity"/>
    <property type="evidence" value="ECO:0007669"/>
    <property type="project" value="UniProtKB-EC"/>
</dbReference>
<dbReference type="SUPFAM" id="SSF55620">
    <property type="entry name" value="Tetrahydrobiopterin biosynthesis enzymes-like"/>
    <property type="match status" value="1"/>
</dbReference>
<dbReference type="EMBL" id="AP017378">
    <property type="protein sequence ID" value="BBD08910.1"/>
    <property type="molecule type" value="Genomic_DNA"/>
</dbReference>
<feature type="binding site" evidence="7">
    <location>
        <position position="18"/>
    </location>
    <ligand>
        <name>Zn(2+)</name>
        <dbReference type="ChEBI" id="CHEBI:29105"/>
    </ligand>
</feature>
<evidence type="ECO:0000256" key="5">
    <source>
        <dbReference type="PIRNR" id="PIRNR006113"/>
    </source>
</evidence>
<dbReference type="KEGG" id="dfl:DFE_2184"/>
<accession>A0A2Z6B0E5</accession>
<dbReference type="InterPro" id="IPR007115">
    <property type="entry name" value="6-PTP_synth/QueD"/>
</dbReference>
<evidence type="ECO:0000313" key="9">
    <source>
        <dbReference type="Proteomes" id="UP000269883"/>
    </source>
</evidence>
<protein>
    <recommendedName>
        <fullName evidence="3 5">6-carboxy-5,6,7,8-tetrahydropterin synthase</fullName>
        <ecNumber evidence="5">4.-.-.-</ecNumber>
    </recommendedName>
</protein>
<dbReference type="OrthoDB" id="9804698at2"/>
<dbReference type="RefSeq" id="WP_126379431.1">
    <property type="nucleotide sequence ID" value="NZ_AP017378.1"/>
</dbReference>
<dbReference type="AlphaFoldDB" id="A0A2Z6B0E5"/>
<dbReference type="Gene3D" id="3.30.479.10">
    <property type="entry name" value="6-pyruvoyl tetrahydropterin synthase/QueD"/>
    <property type="match status" value="1"/>
</dbReference>
<keyword evidence="5" id="KW-0671">Queuosine biosynthesis</keyword>
<feature type="active site" description="Charge relay system" evidence="6">
    <location>
        <position position="117"/>
    </location>
</feature>
<comment type="pathway">
    <text evidence="1 5">Purine metabolism; 7-cyano-7-deazaguanine biosynthesis.</text>
</comment>
<reference evidence="8 9" key="1">
    <citation type="journal article" date="2018" name="Sci. Adv.">
        <title>Multi-heme cytochromes provide a pathway for survival in energy-limited environments.</title>
        <authorList>
            <person name="Deng X."/>
            <person name="Dohmae N."/>
            <person name="Nealson K.H."/>
            <person name="Hashimoto K."/>
            <person name="Okamoto A."/>
        </authorList>
    </citation>
    <scope>NUCLEOTIDE SEQUENCE [LARGE SCALE GENOMIC DNA]</scope>
    <source>
        <strain evidence="8 9">IS5</strain>
    </source>
</reference>
<keyword evidence="9" id="KW-1185">Reference proteome</keyword>